<dbReference type="SUPFAM" id="SSF51069">
    <property type="entry name" value="Carbonic anhydrase"/>
    <property type="match status" value="1"/>
</dbReference>
<proteinExistence type="inferred from homology"/>
<comment type="similarity">
    <text evidence="1">Belongs to the alpha-carbonic anhydrase family.</text>
</comment>
<gene>
    <name evidence="2" type="ORF">CTOB1V02_LOCUS1317</name>
</gene>
<dbReference type="OrthoDB" id="5978072at2759"/>
<evidence type="ECO:0000313" key="2">
    <source>
        <dbReference type="EMBL" id="CAD7223327.1"/>
    </source>
</evidence>
<dbReference type="InterPro" id="IPR042855">
    <property type="entry name" value="V_SNARE_CC"/>
</dbReference>
<dbReference type="PROSITE" id="PS50892">
    <property type="entry name" value="V_SNARE"/>
    <property type="match status" value="1"/>
</dbReference>
<dbReference type="InterPro" id="IPR036398">
    <property type="entry name" value="CA_dom_sf"/>
</dbReference>
<organism evidence="2">
    <name type="scientific">Cyprideis torosa</name>
    <dbReference type="NCBI Taxonomy" id="163714"/>
    <lineage>
        <taxon>Eukaryota</taxon>
        <taxon>Metazoa</taxon>
        <taxon>Ecdysozoa</taxon>
        <taxon>Arthropoda</taxon>
        <taxon>Crustacea</taxon>
        <taxon>Oligostraca</taxon>
        <taxon>Ostracoda</taxon>
        <taxon>Podocopa</taxon>
        <taxon>Podocopida</taxon>
        <taxon>Cytherocopina</taxon>
        <taxon>Cytheroidea</taxon>
        <taxon>Cytherideidae</taxon>
        <taxon>Cyprideis</taxon>
    </lineage>
</organism>
<dbReference type="EMBL" id="OB660184">
    <property type="protein sequence ID" value="CAD7223327.1"/>
    <property type="molecule type" value="Genomic_DNA"/>
</dbReference>
<dbReference type="GO" id="GO:0004089">
    <property type="term" value="F:carbonate dehydratase activity"/>
    <property type="evidence" value="ECO:0007669"/>
    <property type="project" value="InterPro"/>
</dbReference>
<dbReference type="InterPro" id="IPR001148">
    <property type="entry name" value="CA_dom"/>
</dbReference>
<dbReference type="Pfam" id="PF00957">
    <property type="entry name" value="Synaptobrevin"/>
    <property type="match status" value="1"/>
</dbReference>
<name>A0A7R8ZJ39_9CRUS</name>
<accession>A0A7R8ZJ39</accession>
<dbReference type="PANTHER" id="PTHR18952:SF228">
    <property type="entry name" value="CARBONIC ANHYDRASE-RELATED PROTEIN A, ISOFORM B"/>
    <property type="match status" value="1"/>
</dbReference>
<dbReference type="SUPFAM" id="SSF58038">
    <property type="entry name" value="SNARE fusion complex"/>
    <property type="match status" value="1"/>
</dbReference>
<evidence type="ECO:0000256" key="1">
    <source>
        <dbReference type="ARBA" id="ARBA00010718"/>
    </source>
</evidence>
<protein>
    <submittedName>
        <fullName evidence="2">Uncharacterized protein</fullName>
    </submittedName>
</protein>
<dbReference type="Pfam" id="PF00194">
    <property type="entry name" value="Carb_anhydrase"/>
    <property type="match status" value="1"/>
</dbReference>
<sequence>MGSCSRFPSWFFPVILFLLNEIHGCMSNWEHWWTYDGISGPLFWGVMNPQWSLCDRGRIQSPVDIDPDKLLYDPQLRSLHMDKNKINGLLQNTGQSLTLRPAKETKLHVNITGGPLSYKYQFHEMFIHYGMENAFGSEHRIQGKSYPAEIQLYFFNSDLYRNMSEARLKSQGIAALSIMVQKGPSSEEIRVITSNFTDVVYGGQSAKIRNLSLRNLLPDTDFYMTYEGSTTHPGCWETVTWIVFNKPVYMTRQENISVIEWPTGTAEKIRFTGLEITLAKYQNPKEADGITKLQYELDDTKIILHNTMEAVLQRGEKLDDLVAKSEGLSAQSKLFYKTARKANSCYSTERFEFDIALK</sequence>
<dbReference type="Gene3D" id="3.10.200.10">
    <property type="entry name" value="Alpha carbonic anhydrase"/>
    <property type="match status" value="1"/>
</dbReference>
<dbReference type="InterPro" id="IPR045848">
    <property type="entry name" value="R-SNARE_YKT6"/>
</dbReference>
<dbReference type="PROSITE" id="PS51144">
    <property type="entry name" value="ALPHA_CA_2"/>
    <property type="match status" value="1"/>
</dbReference>
<dbReference type="GO" id="GO:0008270">
    <property type="term" value="F:zinc ion binding"/>
    <property type="evidence" value="ECO:0007669"/>
    <property type="project" value="InterPro"/>
</dbReference>
<dbReference type="Gene3D" id="1.20.5.110">
    <property type="match status" value="1"/>
</dbReference>
<dbReference type="CDD" id="cd15867">
    <property type="entry name" value="R-SNARE_YKT6"/>
    <property type="match status" value="1"/>
</dbReference>
<reference evidence="2" key="1">
    <citation type="submission" date="2020-11" db="EMBL/GenBank/DDBJ databases">
        <authorList>
            <person name="Tran Van P."/>
        </authorList>
    </citation>
    <scope>NUCLEOTIDE SEQUENCE</scope>
</reference>
<dbReference type="PANTHER" id="PTHR18952">
    <property type="entry name" value="CARBONIC ANHYDRASE"/>
    <property type="match status" value="1"/>
</dbReference>
<dbReference type="GO" id="GO:0006730">
    <property type="term" value="P:one-carbon metabolic process"/>
    <property type="evidence" value="ECO:0007669"/>
    <property type="project" value="TreeGrafter"/>
</dbReference>
<dbReference type="AlphaFoldDB" id="A0A7R8ZJ39"/>
<dbReference type="InterPro" id="IPR023561">
    <property type="entry name" value="Carbonic_anhydrase_a-class"/>
</dbReference>
<dbReference type="SMART" id="SM01057">
    <property type="entry name" value="Carb_anhydrase"/>
    <property type="match status" value="1"/>
</dbReference>